<dbReference type="Gene3D" id="3.40.50.620">
    <property type="entry name" value="HUPs"/>
    <property type="match status" value="1"/>
</dbReference>
<evidence type="ECO:0000256" key="5">
    <source>
        <dbReference type="ARBA" id="ARBA00022741"/>
    </source>
</evidence>
<dbReference type="SUPFAM" id="SSF47323">
    <property type="entry name" value="Anticodon-binding domain of a subclass of class I aminoacyl-tRNA synthetases"/>
    <property type="match status" value="1"/>
</dbReference>
<proteinExistence type="inferred from homology"/>
<dbReference type="CDD" id="cd07957">
    <property type="entry name" value="Anticodon_Ia_Met"/>
    <property type="match status" value="1"/>
</dbReference>
<organism evidence="13 14">
    <name type="scientific">Mycoplasmoides gallisepticum S6</name>
    <dbReference type="NCBI Taxonomy" id="1006581"/>
    <lineage>
        <taxon>Bacteria</taxon>
        <taxon>Bacillati</taxon>
        <taxon>Mycoplasmatota</taxon>
        <taxon>Mycoplasmoidales</taxon>
        <taxon>Mycoplasmoidaceae</taxon>
        <taxon>Mycoplasmoides</taxon>
    </lineage>
</organism>
<evidence type="ECO:0000256" key="8">
    <source>
        <dbReference type="ARBA" id="ARBA00023146"/>
    </source>
</evidence>
<gene>
    <name evidence="13" type="primary">metG_2</name>
    <name evidence="13" type="ORF">GCW_00885</name>
</gene>
<reference evidence="13 14" key="1">
    <citation type="journal article" date="2011" name="PLoS ONE">
        <title>Core proteome of the minimal cell: comparative proteomics of three mollicute species.</title>
        <authorList>
            <person name="Fisunov G.Y."/>
            <person name="Alexeev D.G."/>
            <person name="Bazaleev N.A."/>
            <person name="Ladygina V.G."/>
            <person name="Galyamina M.A."/>
            <person name="Kondratov I.G."/>
            <person name="Zhukova N.A."/>
            <person name="Serebryakova M.V."/>
            <person name="Demina I.A."/>
            <person name="Govorun V.M."/>
        </authorList>
    </citation>
    <scope>NUCLEOTIDE SEQUENCE [LARGE SCALE GENOMIC DNA]</scope>
    <source>
        <strain evidence="13 14">S6</strain>
    </source>
</reference>
<dbReference type="PANTHER" id="PTHR43326:SF1">
    <property type="entry name" value="METHIONINE--TRNA LIGASE, MITOCHONDRIAL"/>
    <property type="match status" value="1"/>
</dbReference>
<evidence type="ECO:0000256" key="6">
    <source>
        <dbReference type="ARBA" id="ARBA00022840"/>
    </source>
</evidence>
<dbReference type="Proteomes" id="UP000018735">
    <property type="component" value="Chromosome"/>
</dbReference>
<dbReference type="GO" id="GO:0006431">
    <property type="term" value="P:methionyl-tRNA aminoacylation"/>
    <property type="evidence" value="ECO:0007669"/>
    <property type="project" value="InterPro"/>
</dbReference>
<comment type="function">
    <text evidence="1">Is required not only for elongation of protein synthesis but also for the initiation of all mRNA translation through initiator tRNA(fMet) aminoacylation.</text>
</comment>
<feature type="region of interest" description="Disordered" evidence="11">
    <location>
        <begin position="549"/>
        <end position="597"/>
    </location>
</feature>
<dbReference type="AlphaFoldDB" id="A0A0F6CK50"/>
<dbReference type="HOGENOM" id="CLU_009710_9_4_14"/>
<keyword evidence="4 10" id="KW-0436">Ligase</keyword>
<dbReference type="CDD" id="cd00814">
    <property type="entry name" value="MetRS_core"/>
    <property type="match status" value="1"/>
</dbReference>
<keyword evidence="5 10" id="KW-0547">Nucleotide-binding</keyword>
<dbReference type="eggNOG" id="COG0143">
    <property type="taxonomic scope" value="Bacteria"/>
</dbReference>
<evidence type="ECO:0000256" key="1">
    <source>
        <dbReference type="ARBA" id="ARBA00003314"/>
    </source>
</evidence>
<evidence type="ECO:0000256" key="2">
    <source>
        <dbReference type="ARBA" id="ARBA00012838"/>
    </source>
</evidence>
<dbReference type="InterPro" id="IPR009080">
    <property type="entry name" value="tRNAsynth_Ia_anticodon-bd"/>
</dbReference>
<dbReference type="InterPro" id="IPR033911">
    <property type="entry name" value="MetRS_core"/>
</dbReference>
<dbReference type="InterPro" id="IPR015413">
    <property type="entry name" value="Methionyl/Leucyl_tRNA_Synth"/>
</dbReference>
<evidence type="ECO:0000256" key="7">
    <source>
        <dbReference type="ARBA" id="ARBA00022917"/>
    </source>
</evidence>
<dbReference type="GO" id="GO:0004825">
    <property type="term" value="F:methionine-tRNA ligase activity"/>
    <property type="evidence" value="ECO:0007669"/>
    <property type="project" value="UniProtKB-EC"/>
</dbReference>
<dbReference type="GO" id="GO:0005524">
    <property type="term" value="F:ATP binding"/>
    <property type="evidence" value="ECO:0007669"/>
    <property type="project" value="UniProtKB-KW"/>
</dbReference>
<evidence type="ECO:0000256" key="10">
    <source>
        <dbReference type="RuleBase" id="RU363039"/>
    </source>
</evidence>
<evidence type="ECO:0000256" key="11">
    <source>
        <dbReference type="SAM" id="MobiDB-lite"/>
    </source>
</evidence>
<feature type="domain" description="Methionyl/Leucyl tRNA synthetase" evidence="12">
    <location>
        <begin position="18"/>
        <end position="395"/>
    </location>
</feature>
<dbReference type="InterPro" id="IPR023457">
    <property type="entry name" value="Met-tRNA_synth_2"/>
</dbReference>
<dbReference type="InterPro" id="IPR041872">
    <property type="entry name" value="Anticodon_Met"/>
</dbReference>
<evidence type="ECO:0000313" key="13">
    <source>
        <dbReference type="EMBL" id="AHB99472.2"/>
    </source>
</evidence>
<protein>
    <recommendedName>
        <fullName evidence="3">Methionine--tRNA ligase</fullName>
        <ecNumber evidence="2">6.1.1.10</ecNumber>
    </recommendedName>
    <alternativeName>
        <fullName evidence="9">Methionyl-tRNA synthetase</fullName>
    </alternativeName>
</protein>
<evidence type="ECO:0000259" key="12">
    <source>
        <dbReference type="Pfam" id="PF09334"/>
    </source>
</evidence>
<keyword evidence="7 10" id="KW-0648">Protein biosynthesis</keyword>
<dbReference type="InterPro" id="IPR014758">
    <property type="entry name" value="Met-tRNA_synth"/>
</dbReference>
<keyword evidence="6 10" id="KW-0067">ATP-binding</keyword>
<keyword evidence="8 10" id="KW-0030">Aminoacyl-tRNA synthetase</keyword>
<comment type="similarity">
    <text evidence="10">Belongs to the class-I aminoacyl-tRNA synthetase family.</text>
</comment>
<evidence type="ECO:0000256" key="4">
    <source>
        <dbReference type="ARBA" id="ARBA00022598"/>
    </source>
</evidence>
<dbReference type="Pfam" id="PF09334">
    <property type="entry name" value="tRNA-synt_1g"/>
    <property type="match status" value="1"/>
</dbReference>
<dbReference type="Gene3D" id="1.10.730.10">
    <property type="entry name" value="Isoleucyl-tRNA Synthetase, Domain 1"/>
    <property type="match status" value="1"/>
</dbReference>
<evidence type="ECO:0000256" key="3">
    <source>
        <dbReference type="ARBA" id="ARBA00018753"/>
    </source>
</evidence>
<evidence type="ECO:0000256" key="9">
    <source>
        <dbReference type="ARBA" id="ARBA00030904"/>
    </source>
</evidence>
<dbReference type="SUPFAM" id="SSF52374">
    <property type="entry name" value="Nucleotidylyl transferase"/>
    <property type="match status" value="1"/>
</dbReference>
<dbReference type="EC" id="6.1.1.10" evidence="2"/>
<dbReference type="EMBL" id="CP006916">
    <property type="protein sequence ID" value="AHB99472.2"/>
    <property type="molecule type" value="Genomic_DNA"/>
</dbReference>
<feature type="compositionally biased region" description="Polar residues" evidence="11">
    <location>
        <begin position="581"/>
        <end position="590"/>
    </location>
</feature>
<evidence type="ECO:0000313" key="14">
    <source>
        <dbReference type="Proteomes" id="UP000018735"/>
    </source>
</evidence>
<accession>A0A0F6CK50</accession>
<dbReference type="KEGG" id="mgz:GCW_00885"/>
<dbReference type="Gene3D" id="2.170.220.10">
    <property type="match status" value="1"/>
</dbReference>
<feature type="compositionally biased region" description="Basic and acidic residues" evidence="11">
    <location>
        <begin position="567"/>
        <end position="580"/>
    </location>
</feature>
<dbReference type="NCBIfam" id="TIGR00398">
    <property type="entry name" value="metG"/>
    <property type="match status" value="1"/>
</dbReference>
<dbReference type="PANTHER" id="PTHR43326">
    <property type="entry name" value="METHIONYL-TRNA SYNTHETASE"/>
    <property type="match status" value="1"/>
</dbReference>
<sequence length="597" mass="69294">MNKINKDEQTMLKNKKCYISTPIYYASGNPHIGHAYTTILGDFLARFKKQRGYDVFFLSGTDEFGKKIETKAKSLNLTPQKMVDQYSSKFKELFDLLNIELTRFVRTTEPKHQEVVKKIFGLFYLKKYIYLDQWQGLYCVDCEENYTTSSVLKKADLVEKTNLDLSMDPDDQLYCHVGHKISSINEPSYFIKLSEFSDFIKESLTDNVPSVFPTSRNKEMLNNFVNVGLKDLSISRTSISWGIETPLNKSHRIYVWLDALFSYLTSMGFGSEDDKLYQEFWNNDSSERIHLIAKEITRFHRIYWVIFLKMLGIKQPTRMISHGWILDENGNKMSKSLNNIIDPIELAELFGVDQLRYYLLKELSLSEDGKVGKRLIQETINSDLINNLGNLVHRLIPMLESRQESTILPYLAGNEVEDKYLADLQKLPAEFEKLVEENDIRSAIKLVLNISKEYSSVIEVRKPWELYKNNKTQELANVLFAGACAIRTVFVLLEPILTTKSKEVYEQMNFTPEQTQLKNINNFEQLFNHKINKSKKLFQKLDVTDPNVNLKPLEQQETKTKKVKDKKAKESTKQANKESSKQSPKQPTNEQAKEPTK</sequence>
<dbReference type="PRINTS" id="PR01041">
    <property type="entry name" value="TRNASYNTHMET"/>
</dbReference>
<dbReference type="InterPro" id="IPR014729">
    <property type="entry name" value="Rossmann-like_a/b/a_fold"/>
</dbReference>
<name>A0A0F6CK50_MYCGL</name>